<protein>
    <recommendedName>
        <fullName evidence="3">Pentatricopeptide</fullName>
    </recommendedName>
</protein>
<evidence type="ECO:0000313" key="2">
    <source>
        <dbReference type="Proteomes" id="UP000238479"/>
    </source>
</evidence>
<dbReference type="EMBL" id="PDCK01000043">
    <property type="protein sequence ID" value="PRQ33181.1"/>
    <property type="molecule type" value="Genomic_DNA"/>
</dbReference>
<dbReference type="PANTHER" id="PTHR47926">
    <property type="entry name" value="PENTATRICOPEPTIDE REPEAT-CONTAINING PROTEIN"/>
    <property type="match status" value="1"/>
</dbReference>
<gene>
    <name evidence="1" type="ORF">RchiOBHm_Chr5g0054711</name>
</gene>
<dbReference type="Gene3D" id="1.25.40.10">
    <property type="entry name" value="Tetratricopeptide repeat domain"/>
    <property type="match status" value="1"/>
</dbReference>
<proteinExistence type="predicted"/>
<comment type="caution">
    <text evidence="1">The sequence shown here is derived from an EMBL/GenBank/DDBJ whole genome shotgun (WGS) entry which is preliminary data.</text>
</comment>
<dbReference type="InterPro" id="IPR046960">
    <property type="entry name" value="PPR_At4g14850-like_plant"/>
</dbReference>
<organism evidence="1 2">
    <name type="scientific">Rosa chinensis</name>
    <name type="common">China rose</name>
    <dbReference type="NCBI Taxonomy" id="74649"/>
    <lineage>
        <taxon>Eukaryota</taxon>
        <taxon>Viridiplantae</taxon>
        <taxon>Streptophyta</taxon>
        <taxon>Embryophyta</taxon>
        <taxon>Tracheophyta</taxon>
        <taxon>Spermatophyta</taxon>
        <taxon>Magnoliopsida</taxon>
        <taxon>eudicotyledons</taxon>
        <taxon>Gunneridae</taxon>
        <taxon>Pentapetalae</taxon>
        <taxon>rosids</taxon>
        <taxon>fabids</taxon>
        <taxon>Rosales</taxon>
        <taxon>Rosaceae</taxon>
        <taxon>Rosoideae</taxon>
        <taxon>Rosoideae incertae sedis</taxon>
        <taxon>Rosa</taxon>
    </lineage>
</organism>
<dbReference type="STRING" id="74649.A0A2P6QG81"/>
<name>A0A2P6QG81_ROSCH</name>
<dbReference type="GO" id="GO:0003723">
    <property type="term" value="F:RNA binding"/>
    <property type="evidence" value="ECO:0007669"/>
    <property type="project" value="InterPro"/>
</dbReference>
<dbReference type="Gramene" id="PRQ33181">
    <property type="protein sequence ID" value="PRQ33181"/>
    <property type="gene ID" value="RchiOBHm_Chr5g0054711"/>
</dbReference>
<reference evidence="1 2" key="1">
    <citation type="journal article" date="2018" name="Nat. Genet.">
        <title>The Rosa genome provides new insights in the design of modern roses.</title>
        <authorList>
            <person name="Bendahmane M."/>
        </authorList>
    </citation>
    <scope>NUCLEOTIDE SEQUENCE [LARGE SCALE GENOMIC DNA]</scope>
    <source>
        <strain evidence="2">cv. Old Blush</strain>
    </source>
</reference>
<dbReference type="InterPro" id="IPR011990">
    <property type="entry name" value="TPR-like_helical_dom_sf"/>
</dbReference>
<dbReference type="AlphaFoldDB" id="A0A2P6QG81"/>
<accession>A0A2P6QG81</accession>
<sequence>MLSLMILLVKLPFLPGKRYFIHLVMLEKILHQFHDFCFDKDLKNIWEAISMYHHCQLKTQLIDDAANKLISENLAFTVGGVYALRGQTECGYFLSSMLCVYAKGCGEFGVNDYSDRIPRNVNGQQVHGLIVNLGFEGDLHLNTSLLAMYAKSACMKSAEKVFAIIPEVSVVSWNVMVIGYDMIFKNKKAIEYLRRMKFWDFEQYEVTYSNLLAACIKSGIVLHDDGMMIVGDDIADGDKELTISLLWNMFVHLRLPPLVKKTTLATEI</sequence>
<dbReference type="Proteomes" id="UP000238479">
    <property type="component" value="Chromosome 5"/>
</dbReference>
<dbReference type="PANTHER" id="PTHR47926:SF347">
    <property type="entry name" value="PENTATRICOPEPTIDE REPEAT-CONTAINING PROTEIN"/>
    <property type="match status" value="1"/>
</dbReference>
<dbReference type="GO" id="GO:0009451">
    <property type="term" value="P:RNA modification"/>
    <property type="evidence" value="ECO:0007669"/>
    <property type="project" value="InterPro"/>
</dbReference>
<evidence type="ECO:0008006" key="3">
    <source>
        <dbReference type="Google" id="ProtNLM"/>
    </source>
</evidence>
<keyword evidence="2" id="KW-1185">Reference proteome</keyword>
<evidence type="ECO:0000313" key="1">
    <source>
        <dbReference type="EMBL" id="PRQ33181.1"/>
    </source>
</evidence>